<dbReference type="InterPro" id="IPR045232">
    <property type="entry name" value="FAM234"/>
</dbReference>
<feature type="region of interest" description="Disordered" evidence="5">
    <location>
        <begin position="358"/>
        <end position="402"/>
    </location>
</feature>
<evidence type="ECO:0000256" key="4">
    <source>
        <dbReference type="ARBA" id="ARBA00023136"/>
    </source>
</evidence>
<feature type="region of interest" description="Disordered" evidence="5">
    <location>
        <begin position="1"/>
        <end position="87"/>
    </location>
</feature>
<feature type="compositionally biased region" description="Acidic residues" evidence="5">
    <location>
        <begin position="16"/>
        <end position="63"/>
    </location>
</feature>
<proteinExistence type="predicted"/>
<sequence length="842" mass="93376">MNKGSSNSHYTLLLQDETETDGVGMEEEEEIEDRLNGIEEEEEEEEEEDDDDDEAIEDSEEEIFSSSKHRTLSHHEGPNLNGQNHLVSPTNEYRLLNNNDSNDLKTVLDSPITIWTPTPMSPARRACFIASIMLGILVVATFLWVLPCDVQPCEGDAALRDREWAVKIEGMGINETRLVKRLGGGTNVVLSYYISSNVSAWDTNSSLLTDGEQWHMDHSQTDCTNCGAKSSSSDNEEYCGLLMLDGNLGRENWRIPLRECPIDIQCDLLDVSGDGFPDCIIRGPYSMLLMVEARYGTTLWHLHMHNKDKKDIPPSLAEGTSKDKQSSLKLLHPSPALLLPDINDDSFGDLLFSGLLTSDSTHPPRNEHTSSETSWTNVDGELPKPTSIQPTTTSTTTTTNTTTTTTNINHLVLVCGQSGSILGAPLVLKQCQRILSIAVDGQRISYSCNNSESERHAGMILLSALLDQILGDEAPSEKLDAAHNPIKSNGRSECEVKVTTQGICPLCQTQVQLSSGHQVLWQSDYEHSTVVAWAPLWSHNQCHGAVLKVWEWRHITNIEKTVKPPSGNRRTTRSSLVSEEADSAETEATYLENNHETEVNVDSIAYEGNNTSKYDDGNIIYNGLFKIESKSDQSNVNEITTNSVQDNLAIQPPTTIESPRARRDFTHNSAKLTYDHSNAHRHHSKQVVNSHEEAGSQNEGFHPQEPKEHHQAKKGVTTPVLPSSFPTGSRILHQNVLAPLGYQLQQIHERLALLKNNGTAWHEETLTSLGLGITQLCKNDEACLPSLESHAKSVEVTLGVKLKEWQVVSSSTTFVNTPLHGEQYHTSPWSLTSIVRKILVFV</sequence>
<reference evidence="7" key="1">
    <citation type="submission" date="2023-11" db="EMBL/GenBank/DDBJ databases">
        <title>Genome assemblies of two species of porcelain crab, Petrolisthes cinctipes and Petrolisthes manimaculis (Anomura: Porcellanidae).</title>
        <authorList>
            <person name="Angst P."/>
        </authorList>
    </citation>
    <scope>NUCLEOTIDE SEQUENCE</scope>
    <source>
        <strain evidence="7">PB745_02</strain>
        <tissue evidence="7">Gill</tissue>
    </source>
</reference>
<dbReference type="PANTHER" id="PTHR21419">
    <property type="match status" value="1"/>
</dbReference>
<evidence type="ECO:0000313" key="8">
    <source>
        <dbReference type="Proteomes" id="UP001292094"/>
    </source>
</evidence>
<evidence type="ECO:0000256" key="1">
    <source>
        <dbReference type="ARBA" id="ARBA00004167"/>
    </source>
</evidence>
<evidence type="ECO:0000313" key="7">
    <source>
        <dbReference type="EMBL" id="KAK4307156.1"/>
    </source>
</evidence>
<evidence type="ECO:0000256" key="3">
    <source>
        <dbReference type="ARBA" id="ARBA00022989"/>
    </source>
</evidence>
<gene>
    <name evidence="7" type="ORF">Pmani_021062</name>
</gene>
<dbReference type="AlphaFoldDB" id="A0AAE1PFL1"/>
<dbReference type="GO" id="GO:0016020">
    <property type="term" value="C:membrane"/>
    <property type="evidence" value="ECO:0007669"/>
    <property type="project" value="UniProtKB-SubCell"/>
</dbReference>
<comment type="caution">
    <text evidence="7">The sequence shown here is derived from an EMBL/GenBank/DDBJ whole genome shotgun (WGS) entry which is preliminary data.</text>
</comment>
<protein>
    <submittedName>
        <fullName evidence="7">Uncharacterized protein</fullName>
    </submittedName>
</protein>
<dbReference type="PANTHER" id="PTHR21419:SF30">
    <property type="entry name" value="IG-LIKE DOMAIN-CONTAINING PROTEIN"/>
    <property type="match status" value="1"/>
</dbReference>
<feature type="region of interest" description="Disordered" evidence="5">
    <location>
        <begin position="563"/>
        <end position="583"/>
    </location>
</feature>
<evidence type="ECO:0000256" key="5">
    <source>
        <dbReference type="SAM" id="MobiDB-lite"/>
    </source>
</evidence>
<keyword evidence="3 6" id="KW-1133">Transmembrane helix</keyword>
<keyword evidence="8" id="KW-1185">Reference proteome</keyword>
<name>A0AAE1PFL1_9EUCA</name>
<comment type="subcellular location">
    <subcellularLocation>
        <location evidence="1">Membrane</location>
        <topology evidence="1">Single-pass membrane protein</topology>
    </subcellularLocation>
</comment>
<organism evidence="7 8">
    <name type="scientific">Petrolisthes manimaculis</name>
    <dbReference type="NCBI Taxonomy" id="1843537"/>
    <lineage>
        <taxon>Eukaryota</taxon>
        <taxon>Metazoa</taxon>
        <taxon>Ecdysozoa</taxon>
        <taxon>Arthropoda</taxon>
        <taxon>Crustacea</taxon>
        <taxon>Multicrustacea</taxon>
        <taxon>Malacostraca</taxon>
        <taxon>Eumalacostraca</taxon>
        <taxon>Eucarida</taxon>
        <taxon>Decapoda</taxon>
        <taxon>Pleocyemata</taxon>
        <taxon>Anomura</taxon>
        <taxon>Galatheoidea</taxon>
        <taxon>Porcellanidae</taxon>
        <taxon>Petrolisthes</taxon>
    </lineage>
</organism>
<feature type="compositionally biased region" description="Low complexity" evidence="5">
    <location>
        <begin position="391"/>
        <end position="402"/>
    </location>
</feature>
<dbReference type="Proteomes" id="UP001292094">
    <property type="component" value="Unassembled WGS sequence"/>
</dbReference>
<accession>A0AAE1PFL1</accession>
<evidence type="ECO:0000256" key="6">
    <source>
        <dbReference type="SAM" id="Phobius"/>
    </source>
</evidence>
<evidence type="ECO:0000256" key="2">
    <source>
        <dbReference type="ARBA" id="ARBA00022692"/>
    </source>
</evidence>
<feature type="transmembrane region" description="Helical" evidence="6">
    <location>
        <begin position="126"/>
        <end position="146"/>
    </location>
</feature>
<dbReference type="EMBL" id="JAWZYT010002030">
    <property type="protein sequence ID" value="KAK4307156.1"/>
    <property type="molecule type" value="Genomic_DNA"/>
</dbReference>
<keyword evidence="4 6" id="KW-0472">Membrane</keyword>
<feature type="compositionally biased region" description="Polar residues" evidence="5">
    <location>
        <begin position="1"/>
        <end position="10"/>
    </location>
</feature>
<keyword evidence="2 6" id="KW-0812">Transmembrane</keyword>
<feature type="region of interest" description="Disordered" evidence="5">
    <location>
        <begin position="677"/>
        <end position="720"/>
    </location>
</feature>